<dbReference type="AlphaFoldDB" id="A0A6A4GUQ7"/>
<dbReference type="Gene3D" id="2.130.10.10">
    <property type="entry name" value="YVTN repeat-like/Quinoprotein amine dehydrogenase"/>
    <property type="match status" value="1"/>
</dbReference>
<organism evidence="5 6">
    <name type="scientific">Gymnopus androsaceus JB14</name>
    <dbReference type="NCBI Taxonomy" id="1447944"/>
    <lineage>
        <taxon>Eukaryota</taxon>
        <taxon>Fungi</taxon>
        <taxon>Dikarya</taxon>
        <taxon>Basidiomycota</taxon>
        <taxon>Agaricomycotina</taxon>
        <taxon>Agaricomycetes</taxon>
        <taxon>Agaricomycetidae</taxon>
        <taxon>Agaricales</taxon>
        <taxon>Marasmiineae</taxon>
        <taxon>Omphalotaceae</taxon>
        <taxon>Gymnopus</taxon>
    </lineage>
</organism>
<dbReference type="InterPro" id="IPR001680">
    <property type="entry name" value="WD40_rpt"/>
</dbReference>
<dbReference type="EMBL" id="ML769691">
    <property type="protein sequence ID" value="KAE9389559.1"/>
    <property type="molecule type" value="Genomic_DNA"/>
</dbReference>
<evidence type="ECO:0000313" key="5">
    <source>
        <dbReference type="EMBL" id="KAE9389559.1"/>
    </source>
</evidence>
<proteinExistence type="predicted"/>
<sequence length="195" mass="21938">IVSGSDDKTVRIWDANTGAQIGDPLHGHDHWVNSVAFSTDGTRIVSGSHDKTVRIWDANTGAQIGDPLHGHDDWVSSVAFSPDGTKIVSGSEDRTVRVHCNSQSFQGRFLLLSQLVPQQFLLISVLAHHYWSLSHNGWIKFPNSSPNVIWIPPQFHQLLWRPQNTCIVSRKGYTKLSFLDCVYGEHWINCIELEE</sequence>
<feature type="repeat" description="WD" evidence="3">
    <location>
        <begin position="68"/>
        <end position="98"/>
    </location>
</feature>
<evidence type="ECO:0000313" key="6">
    <source>
        <dbReference type="Proteomes" id="UP000799118"/>
    </source>
</evidence>
<evidence type="ECO:0000256" key="3">
    <source>
        <dbReference type="PROSITE-ProRule" id="PRU00221"/>
    </source>
</evidence>
<dbReference type="InterPro" id="IPR015943">
    <property type="entry name" value="WD40/YVTN_repeat-like_dom_sf"/>
</dbReference>
<dbReference type="SMART" id="SM00320">
    <property type="entry name" value="WD40"/>
    <property type="match status" value="2"/>
</dbReference>
<dbReference type="PRINTS" id="PR00320">
    <property type="entry name" value="GPROTEINBRPT"/>
</dbReference>
<feature type="non-terminal residue" evidence="5">
    <location>
        <position position="1"/>
    </location>
</feature>
<evidence type="ECO:0000256" key="1">
    <source>
        <dbReference type="ARBA" id="ARBA00022574"/>
    </source>
</evidence>
<name>A0A6A4GUQ7_9AGAR</name>
<dbReference type="PANTHER" id="PTHR22847:SF637">
    <property type="entry name" value="WD REPEAT DOMAIN 5B"/>
    <property type="match status" value="1"/>
</dbReference>
<dbReference type="PROSITE" id="PS50294">
    <property type="entry name" value="WD_REPEATS_REGION"/>
    <property type="match status" value="3"/>
</dbReference>
<dbReference type="InterPro" id="IPR020472">
    <property type="entry name" value="WD40_PAC1"/>
</dbReference>
<feature type="domain" description="Bulb-type lectin" evidence="4">
    <location>
        <begin position="1"/>
        <end position="101"/>
    </location>
</feature>
<accession>A0A6A4GUQ7</accession>
<dbReference type="Pfam" id="PF00400">
    <property type="entry name" value="WD40"/>
    <property type="match status" value="3"/>
</dbReference>
<reference evidence="5" key="1">
    <citation type="journal article" date="2019" name="Environ. Microbiol.">
        <title>Fungal ecological strategies reflected in gene transcription - a case study of two litter decomposers.</title>
        <authorList>
            <person name="Barbi F."/>
            <person name="Kohler A."/>
            <person name="Barry K."/>
            <person name="Baskaran P."/>
            <person name="Daum C."/>
            <person name="Fauchery L."/>
            <person name="Ihrmark K."/>
            <person name="Kuo A."/>
            <person name="LaButti K."/>
            <person name="Lipzen A."/>
            <person name="Morin E."/>
            <person name="Grigoriev I.V."/>
            <person name="Henrissat B."/>
            <person name="Lindahl B."/>
            <person name="Martin F."/>
        </authorList>
    </citation>
    <scope>NUCLEOTIDE SEQUENCE</scope>
    <source>
        <strain evidence="5">JB14</strain>
    </source>
</reference>
<protein>
    <submittedName>
        <fullName evidence="5">WD40 repeat-like protein</fullName>
    </submittedName>
</protein>
<dbReference type="SUPFAM" id="SSF50978">
    <property type="entry name" value="WD40 repeat-like"/>
    <property type="match status" value="1"/>
</dbReference>
<dbReference type="InterPro" id="IPR019775">
    <property type="entry name" value="WD40_repeat_CS"/>
</dbReference>
<evidence type="ECO:0000259" key="4">
    <source>
        <dbReference type="PROSITE" id="PS50927"/>
    </source>
</evidence>
<dbReference type="InterPro" id="IPR036322">
    <property type="entry name" value="WD40_repeat_dom_sf"/>
</dbReference>
<keyword evidence="6" id="KW-1185">Reference proteome</keyword>
<feature type="repeat" description="WD" evidence="3">
    <location>
        <begin position="1"/>
        <end position="23"/>
    </location>
</feature>
<evidence type="ECO:0000256" key="2">
    <source>
        <dbReference type="ARBA" id="ARBA00022737"/>
    </source>
</evidence>
<keyword evidence="2" id="KW-0677">Repeat</keyword>
<keyword evidence="1 3" id="KW-0853">WD repeat</keyword>
<dbReference type="PROSITE" id="PS00678">
    <property type="entry name" value="WD_REPEATS_1"/>
    <property type="match status" value="2"/>
</dbReference>
<dbReference type="InterPro" id="IPR001480">
    <property type="entry name" value="Bulb-type_lectin_dom"/>
</dbReference>
<dbReference type="PANTHER" id="PTHR22847">
    <property type="entry name" value="WD40 REPEAT PROTEIN"/>
    <property type="match status" value="1"/>
</dbReference>
<dbReference type="PROSITE" id="PS50082">
    <property type="entry name" value="WD_REPEATS_2"/>
    <property type="match status" value="3"/>
</dbReference>
<gene>
    <name evidence="5" type="ORF">BT96DRAFT_890008</name>
</gene>
<feature type="repeat" description="WD" evidence="3">
    <location>
        <begin position="25"/>
        <end position="66"/>
    </location>
</feature>
<dbReference type="Proteomes" id="UP000799118">
    <property type="component" value="Unassembled WGS sequence"/>
</dbReference>
<dbReference type="GO" id="GO:0005634">
    <property type="term" value="C:nucleus"/>
    <property type="evidence" value="ECO:0007669"/>
    <property type="project" value="TreeGrafter"/>
</dbReference>
<dbReference type="OrthoDB" id="6262491at2759"/>
<dbReference type="GO" id="GO:1990234">
    <property type="term" value="C:transferase complex"/>
    <property type="evidence" value="ECO:0007669"/>
    <property type="project" value="UniProtKB-ARBA"/>
</dbReference>
<dbReference type="PROSITE" id="PS50927">
    <property type="entry name" value="BULB_LECTIN"/>
    <property type="match status" value="1"/>
</dbReference>